<dbReference type="PANTHER" id="PTHR11614">
    <property type="entry name" value="PHOSPHOLIPASE-RELATED"/>
    <property type="match status" value="1"/>
</dbReference>
<dbReference type="InterPro" id="IPR000073">
    <property type="entry name" value="AB_hydrolase_1"/>
</dbReference>
<dbReference type="Proteomes" id="UP001232973">
    <property type="component" value="Unassembled WGS sequence"/>
</dbReference>
<dbReference type="InterPro" id="IPR051044">
    <property type="entry name" value="MAG_DAG_Lipase"/>
</dbReference>
<dbReference type="Pfam" id="PF12146">
    <property type="entry name" value="Hydrolase_4"/>
    <property type="match status" value="1"/>
</dbReference>
<dbReference type="RefSeq" id="WP_274456366.1">
    <property type="nucleotide sequence ID" value="NZ_CP067097.1"/>
</dbReference>
<evidence type="ECO:0000313" key="2">
    <source>
        <dbReference type="EMBL" id="MDQ0189566.1"/>
    </source>
</evidence>
<organism evidence="2 3">
    <name type="scientific">Alicyclobacillus cycloheptanicus</name>
    <dbReference type="NCBI Taxonomy" id="1457"/>
    <lineage>
        <taxon>Bacteria</taxon>
        <taxon>Bacillati</taxon>
        <taxon>Bacillota</taxon>
        <taxon>Bacilli</taxon>
        <taxon>Bacillales</taxon>
        <taxon>Alicyclobacillaceae</taxon>
        <taxon>Alicyclobacillus</taxon>
    </lineage>
</organism>
<sequence length="275" mass="30822">MKLYESHWPVPSPRGVVVLVHGAGEHCGRYDHVAKWLNEAGYAVLGQDLPGHGKSSGRRGHVDSFELYLDAIDRMVQRVNDLYADIPKFLYGHSMGGLSVVRWLQTRPEPTKRLLQGIILTSPCLELSLPIPPLLMRVAAVIDRLWPTFTQSNRIPAEIVSRHPDVVARYGTDPLILHKVTVRWVMELQRSMMAARAGEASFPAPTLILQAGQDRLVSPAATRAFVQRLSAPRKVYHEFSEYYHELHNEPERDEVLAMITSFLDSCTQATAAEGV</sequence>
<evidence type="ECO:0000259" key="1">
    <source>
        <dbReference type="Pfam" id="PF12146"/>
    </source>
</evidence>
<dbReference type="EC" id="3.1.1.5" evidence="2"/>
<reference evidence="2 3" key="1">
    <citation type="submission" date="2023-07" db="EMBL/GenBank/DDBJ databases">
        <title>Genomic Encyclopedia of Type Strains, Phase IV (KMG-IV): sequencing the most valuable type-strain genomes for metagenomic binning, comparative biology and taxonomic classification.</title>
        <authorList>
            <person name="Goeker M."/>
        </authorList>
    </citation>
    <scope>NUCLEOTIDE SEQUENCE [LARGE SCALE GENOMIC DNA]</scope>
    <source>
        <strain evidence="2 3">DSM 4006</strain>
    </source>
</reference>
<evidence type="ECO:0000313" key="3">
    <source>
        <dbReference type="Proteomes" id="UP001232973"/>
    </source>
</evidence>
<keyword evidence="3" id="KW-1185">Reference proteome</keyword>
<proteinExistence type="predicted"/>
<keyword evidence="2" id="KW-0378">Hydrolase</keyword>
<dbReference type="InterPro" id="IPR022742">
    <property type="entry name" value="Hydrolase_4"/>
</dbReference>
<protein>
    <submittedName>
        <fullName evidence="2">Lysophospholipase</fullName>
        <ecNumber evidence="2">3.1.1.5</ecNumber>
    </submittedName>
</protein>
<feature type="domain" description="Serine aminopeptidase S33" evidence="1">
    <location>
        <begin position="12"/>
        <end position="251"/>
    </location>
</feature>
<dbReference type="InterPro" id="IPR029058">
    <property type="entry name" value="AB_hydrolase_fold"/>
</dbReference>
<name>A0ABT9XGY1_9BACL</name>
<dbReference type="SUPFAM" id="SSF53474">
    <property type="entry name" value="alpha/beta-Hydrolases"/>
    <property type="match status" value="1"/>
</dbReference>
<dbReference type="PRINTS" id="PR00111">
    <property type="entry name" value="ABHYDROLASE"/>
</dbReference>
<accession>A0ABT9XGY1</accession>
<comment type="caution">
    <text evidence="2">The sequence shown here is derived from an EMBL/GenBank/DDBJ whole genome shotgun (WGS) entry which is preliminary data.</text>
</comment>
<gene>
    <name evidence="2" type="ORF">J2S03_001398</name>
</gene>
<dbReference type="GO" id="GO:0004622">
    <property type="term" value="F:phosphatidylcholine lysophospholipase activity"/>
    <property type="evidence" value="ECO:0007669"/>
    <property type="project" value="UniProtKB-EC"/>
</dbReference>
<dbReference type="Gene3D" id="3.40.50.1820">
    <property type="entry name" value="alpha/beta hydrolase"/>
    <property type="match status" value="1"/>
</dbReference>
<dbReference type="EMBL" id="JAUSTP010000008">
    <property type="protein sequence ID" value="MDQ0189566.1"/>
    <property type="molecule type" value="Genomic_DNA"/>
</dbReference>